<evidence type="ECO:0000259" key="1">
    <source>
        <dbReference type="PROSITE" id="PS50141"/>
    </source>
</evidence>
<dbReference type="GO" id="GO:0003725">
    <property type="term" value="F:double-stranded RNA binding"/>
    <property type="evidence" value="ECO:0007669"/>
    <property type="project" value="TreeGrafter"/>
</dbReference>
<dbReference type="AlphaFoldDB" id="A0A9P5XIF5"/>
<proteinExistence type="predicted"/>
<dbReference type="GO" id="GO:0005737">
    <property type="term" value="C:cytoplasm"/>
    <property type="evidence" value="ECO:0007669"/>
    <property type="project" value="TreeGrafter"/>
</dbReference>
<name>A0A9P5XIF5_9AGAR</name>
<dbReference type="EMBL" id="MU151076">
    <property type="protein sequence ID" value="KAF9452012.1"/>
    <property type="molecule type" value="Genomic_DNA"/>
</dbReference>
<dbReference type="SMART" id="SM00552">
    <property type="entry name" value="ADEAMc"/>
    <property type="match status" value="1"/>
</dbReference>
<organism evidence="2 3">
    <name type="scientific">Macrolepiota fuliginosa MF-IS2</name>
    <dbReference type="NCBI Taxonomy" id="1400762"/>
    <lineage>
        <taxon>Eukaryota</taxon>
        <taxon>Fungi</taxon>
        <taxon>Dikarya</taxon>
        <taxon>Basidiomycota</taxon>
        <taxon>Agaricomycotina</taxon>
        <taxon>Agaricomycetes</taxon>
        <taxon>Agaricomycetidae</taxon>
        <taxon>Agaricales</taxon>
        <taxon>Agaricineae</taxon>
        <taxon>Agaricaceae</taxon>
        <taxon>Macrolepiota</taxon>
    </lineage>
</organism>
<accession>A0A9P5XIF5</accession>
<protein>
    <submittedName>
        <fullName evidence="2">Adenosine deaminase/editase</fullName>
    </submittedName>
</protein>
<dbReference type="GO" id="GO:0003726">
    <property type="term" value="F:double-stranded RNA adenosine deaminase activity"/>
    <property type="evidence" value="ECO:0007669"/>
    <property type="project" value="TreeGrafter"/>
</dbReference>
<dbReference type="PROSITE" id="PS50141">
    <property type="entry name" value="A_DEAMIN_EDITASE"/>
    <property type="match status" value="1"/>
</dbReference>
<sequence>MTVSDPLQDSQDKAIKAILDIYTSLLFKPPPKQFTVLAAFYLTRRCDALSSQWPLKVISISTGTKCTPAIKYSPRGELVHDSHAEVLARRGALRWLLEEIGRINTSTGYVSEWLTRIDGSPTQNSDERPPYLLRRDVELNMYVSTLPCGDASMRYLASTQDATMAALKSTNVFPLLAPHEASRGRDNYNRLGVLRTKPGRADSPPALSMSCSDKMAKWSVVGVQGSFGSRFLEPVYIRRVIIGEVPRDDEGMRRIVREDCERALKERLGDVKGLPEGYAIHPPEICFTDIPFVHCKTELDGVVRTTGSCNESLCWVADSKPSEVLINGLKRSTSPKNRYSEKYRPMLSRISMFDLYRQIMELEGLVPIPYDMYYVDAKAGSMRYQRAKTALLGPEGLFSGWIRIDTQYQRFTLNE</sequence>
<dbReference type="InterPro" id="IPR002466">
    <property type="entry name" value="A_deamin"/>
</dbReference>
<dbReference type="PANTHER" id="PTHR10910">
    <property type="entry name" value="EUKARYOTE SPECIFIC DSRNA BINDING PROTEIN"/>
    <property type="match status" value="1"/>
</dbReference>
<dbReference type="Proteomes" id="UP000807342">
    <property type="component" value="Unassembled WGS sequence"/>
</dbReference>
<dbReference type="Pfam" id="PF02137">
    <property type="entry name" value="A_deamin"/>
    <property type="match status" value="1"/>
</dbReference>
<dbReference type="PANTHER" id="PTHR10910:SF62">
    <property type="entry name" value="AT07585P-RELATED"/>
    <property type="match status" value="1"/>
</dbReference>
<dbReference type="GO" id="GO:0008251">
    <property type="term" value="F:tRNA-specific adenosine deaminase activity"/>
    <property type="evidence" value="ECO:0007669"/>
    <property type="project" value="TreeGrafter"/>
</dbReference>
<dbReference type="GO" id="GO:0005730">
    <property type="term" value="C:nucleolus"/>
    <property type="evidence" value="ECO:0007669"/>
    <property type="project" value="TreeGrafter"/>
</dbReference>
<comment type="caution">
    <text evidence="2">The sequence shown here is derived from an EMBL/GenBank/DDBJ whole genome shotgun (WGS) entry which is preliminary data.</text>
</comment>
<reference evidence="2" key="1">
    <citation type="submission" date="2020-11" db="EMBL/GenBank/DDBJ databases">
        <authorList>
            <consortium name="DOE Joint Genome Institute"/>
            <person name="Ahrendt S."/>
            <person name="Riley R."/>
            <person name="Andreopoulos W."/>
            <person name="Labutti K."/>
            <person name="Pangilinan J."/>
            <person name="Ruiz-Duenas F.J."/>
            <person name="Barrasa J.M."/>
            <person name="Sanchez-Garcia M."/>
            <person name="Camarero S."/>
            <person name="Miyauchi S."/>
            <person name="Serrano A."/>
            <person name="Linde D."/>
            <person name="Babiker R."/>
            <person name="Drula E."/>
            <person name="Ayuso-Fernandez I."/>
            <person name="Pacheco R."/>
            <person name="Padilla G."/>
            <person name="Ferreira P."/>
            <person name="Barriuso J."/>
            <person name="Kellner H."/>
            <person name="Castanera R."/>
            <person name="Alfaro M."/>
            <person name="Ramirez L."/>
            <person name="Pisabarro A.G."/>
            <person name="Kuo A."/>
            <person name="Tritt A."/>
            <person name="Lipzen A."/>
            <person name="He G."/>
            <person name="Yan M."/>
            <person name="Ng V."/>
            <person name="Cullen D."/>
            <person name="Martin F."/>
            <person name="Rosso M.-N."/>
            <person name="Henrissat B."/>
            <person name="Hibbett D."/>
            <person name="Martinez A.T."/>
            <person name="Grigoriev I.V."/>
        </authorList>
    </citation>
    <scope>NUCLEOTIDE SEQUENCE</scope>
    <source>
        <strain evidence="2">MF-IS2</strain>
    </source>
</reference>
<evidence type="ECO:0000313" key="2">
    <source>
        <dbReference type="EMBL" id="KAF9452012.1"/>
    </source>
</evidence>
<keyword evidence="3" id="KW-1185">Reference proteome</keyword>
<dbReference type="OrthoDB" id="10268011at2759"/>
<feature type="domain" description="A to I editase" evidence="1">
    <location>
        <begin position="59"/>
        <end position="411"/>
    </location>
</feature>
<dbReference type="GO" id="GO:0006382">
    <property type="term" value="P:adenosine to inosine editing"/>
    <property type="evidence" value="ECO:0007669"/>
    <property type="project" value="TreeGrafter"/>
</dbReference>
<evidence type="ECO:0000313" key="3">
    <source>
        <dbReference type="Proteomes" id="UP000807342"/>
    </source>
</evidence>
<gene>
    <name evidence="2" type="ORF">P691DRAFT_722757</name>
</gene>
<dbReference type="GO" id="GO:0006396">
    <property type="term" value="P:RNA processing"/>
    <property type="evidence" value="ECO:0007669"/>
    <property type="project" value="InterPro"/>
</dbReference>